<gene>
    <name evidence="2" type="ORF">Sangu_3020500</name>
</gene>
<sequence>MIAKDSPAPDMPGFPLDAPSVLSLYQPSCGFLQCTVIAFCSWVLGWRGMLRELTTKGRLVRAPVSLPASVKILEVYQCFADNGCRLEFNPFVF</sequence>
<reference evidence="2" key="2">
    <citation type="journal article" date="2024" name="Plant">
        <title>Genomic evolution and insights into agronomic trait innovations of Sesamum species.</title>
        <authorList>
            <person name="Miao H."/>
            <person name="Wang L."/>
            <person name="Qu L."/>
            <person name="Liu H."/>
            <person name="Sun Y."/>
            <person name="Le M."/>
            <person name="Wang Q."/>
            <person name="Wei S."/>
            <person name="Zheng Y."/>
            <person name="Lin W."/>
            <person name="Duan Y."/>
            <person name="Cao H."/>
            <person name="Xiong S."/>
            <person name="Wang X."/>
            <person name="Wei L."/>
            <person name="Li C."/>
            <person name="Ma Q."/>
            <person name="Ju M."/>
            <person name="Zhao R."/>
            <person name="Li G."/>
            <person name="Mu C."/>
            <person name="Tian Q."/>
            <person name="Mei H."/>
            <person name="Zhang T."/>
            <person name="Gao T."/>
            <person name="Zhang H."/>
        </authorList>
    </citation>
    <scope>NUCLEOTIDE SEQUENCE</scope>
    <source>
        <strain evidence="2">G01</strain>
    </source>
</reference>
<dbReference type="EMBL" id="JACGWK010000091">
    <property type="protein sequence ID" value="KAL0307595.1"/>
    <property type="molecule type" value="Genomic_DNA"/>
</dbReference>
<accession>A0AAW2KKW0</accession>
<evidence type="ECO:0000313" key="2">
    <source>
        <dbReference type="EMBL" id="KAL0307595.1"/>
    </source>
</evidence>
<name>A0AAW2KKW0_9LAMI</name>
<keyword evidence="1" id="KW-0812">Transmembrane</keyword>
<feature type="transmembrane region" description="Helical" evidence="1">
    <location>
        <begin position="24"/>
        <end position="46"/>
    </location>
</feature>
<keyword evidence="1" id="KW-0472">Membrane</keyword>
<keyword evidence="1" id="KW-1133">Transmembrane helix</keyword>
<protein>
    <submittedName>
        <fullName evidence="2">Uncharacterized protein</fullName>
    </submittedName>
</protein>
<evidence type="ECO:0000256" key="1">
    <source>
        <dbReference type="SAM" id="Phobius"/>
    </source>
</evidence>
<proteinExistence type="predicted"/>
<comment type="caution">
    <text evidence="2">The sequence shown here is derived from an EMBL/GenBank/DDBJ whole genome shotgun (WGS) entry which is preliminary data.</text>
</comment>
<reference evidence="2" key="1">
    <citation type="submission" date="2020-06" db="EMBL/GenBank/DDBJ databases">
        <authorList>
            <person name="Li T."/>
            <person name="Hu X."/>
            <person name="Zhang T."/>
            <person name="Song X."/>
            <person name="Zhang H."/>
            <person name="Dai N."/>
            <person name="Sheng W."/>
            <person name="Hou X."/>
            <person name="Wei L."/>
        </authorList>
    </citation>
    <scope>NUCLEOTIDE SEQUENCE</scope>
    <source>
        <strain evidence="2">G01</strain>
        <tissue evidence="2">Leaf</tissue>
    </source>
</reference>
<organism evidence="2">
    <name type="scientific">Sesamum angustifolium</name>
    <dbReference type="NCBI Taxonomy" id="2727405"/>
    <lineage>
        <taxon>Eukaryota</taxon>
        <taxon>Viridiplantae</taxon>
        <taxon>Streptophyta</taxon>
        <taxon>Embryophyta</taxon>
        <taxon>Tracheophyta</taxon>
        <taxon>Spermatophyta</taxon>
        <taxon>Magnoliopsida</taxon>
        <taxon>eudicotyledons</taxon>
        <taxon>Gunneridae</taxon>
        <taxon>Pentapetalae</taxon>
        <taxon>asterids</taxon>
        <taxon>lamiids</taxon>
        <taxon>Lamiales</taxon>
        <taxon>Pedaliaceae</taxon>
        <taxon>Sesamum</taxon>
    </lineage>
</organism>
<dbReference type="AlphaFoldDB" id="A0AAW2KKW0"/>